<reference evidence="1 2" key="2">
    <citation type="journal article" date="2022" name="Mol. Ecol. Resour.">
        <title>The genomes of chicory, endive, great burdock and yacon provide insights into Asteraceae paleo-polyploidization history and plant inulin production.</title>
        <authorList>
            <person name="Fan W."/>
            <person name="Wang S."/>
            <person name="Wang H."/>
            <person name="Wang A."/>
            <person name="Jiang F."/>
            <person name="Liu H."/>
            <person name="Zhao H."/>
            <person name="Xu D."/>
            <person name="Zhang Y."/>
        </authorList>
    </citation>
    <scope>NUCLEOTIDE SEQUENCE [LARGE SCALE GENOMIC DNA]</scope>
    <source>
        <strain evidence="2">cv. Yunnan</strain>
        <tissue evidence="1">Leaves</tissue>
    </source>
</reference>
<accession>A0ACB9G2S7</accession>
<dbReference type="EMBL" id="CM042032">
    <property type="protein sequence ID" value="KAI3777709.1"/>
    <property type="molecule type" value="Genomic_DNA"/>
</dbReference>
<organism evidence="1 2">
    <name type="scientific">Smallanthus sonchifolius</name>
    <dbReference type="NCBI Taxonomy" id="185202"/>
    <lineage>
        <taxon>Eukaryota</taxon>
        <taxon>Viridiplantae</taxon>
        <taxon>Streptophyta</taxon>
        <taxon>Embryophyta</taxon>
        <taxon>Tracheophyta</taxon>
        <taxon>Spermatophyta</taxon>
        <taxon>Magnoliopsida</taxon>
        <taxon>eudicotyledons</taxon>
        <taxon>Gunneridae</taxon>
        <taxon>Pentapetalae</taxon>
        <taxon>asterids</taxon>
        <taxon>campanulids</taxon>
        <taxon>Asterales</taxon>
        <taxon>Asteraceae</taxon>
        <taxon>Asteroideae</taxon>
        <taxon>Heliantheae alliance</taxon>
        <taxon>Millerieae</taxon>
        <taxon>Smallanthus</taxon>
    </lineage>
</organism>
<evidence type="ECO:0000313" key="2">
    <source>
        <dbReference type="Proteomes" id="UP001056120"/>
    </source>
</evidence>
<dbReference type="Proteomes" id="UP001056120">
    <property type="component" value="Linkage Group LG15"/>
</dbReference>
<name>A0ACB9G2S7_9ASTR</name>
<proteinExistence type="predicted"/>
<comment type="caution">
    <text evidence="1">The sequence shown here is derived from an EMBL/GenBank/DDBJ whole genome shotgun (WGS) entry which is preliminary data.</text>
</comment>
<gene>
    <name evidence="1" type="ORF">L1987_47511</name>
</gene>
<reference evidence="2" key="1">
    <citation type="journal article" date="2022" name="Mol. Ecol. Resour.">
        <title>The genomes of chicory, endive, great burdock and yacon provide insights into Asteraceae palaeo-polyploidization history and plant inulin production.</title>
        <authorList>
            <person name="Fan W."/>
            <person name="Wang S."/>
            <person name="Wang H."/>
            <person name="Wang A."/>
            <person name="Jiang F."/>
            <person name="Liu H."/>
            <person name="Zhao H."/>
            <person name="Xu D."/>
            <person name="Zhang Y."/>
        </authorList>
    </citation>
    <scope>NUCLEOTIDE SEQUENCE [LARGE SCALE GENOMIC DNA]</scope>
    <source>
        <strain evidence="2">cv. Yunnan</strain>
    </source>
</reference>
<evidence type="ECO:0000313" key="1">
    <source>
        <dbReference type="EMBL" id="KAI3777709.1"/>
    </source>
</evidence>
<sequence>MGENRQIVEPGVDQRPYLLDNAILVVQTLLQCQILLHRKRPCHVSPYPLLEITSLSPIYTHSDTPLPNSTIHQRLTYRFRHTSMAFRATNLVKSMAIRSRGTFAFASSTSPKMKAYSPAADHGYDHQHPKPKTLKGEYAPVYISLGLILMSVSIGAFTATHQLKRSPNVFVKKSKRETLPELVEPEKVAEESDEFIKKSFFRKIAHVQEAGRREVVPDPIRGDTYAMHSKPYTESLKSVGVEVEKKPFVEPPQLKH</sequence>
<protein>
    <submittedName>
        <fullName evidence="1">Uncharacterized protein</fullName>
    </submittedName>
</protein>
<keyword evidence="2" id="KW-1185">Reference proteome</keyword>